<gene>
    <name evidence="1" type="ORF">JOF55_001791</name>
</gene>
<accession>A0AAE3ZD21</accession>
<keyword evidence="2" id="KW-1185">Reference proteome</keyword>
<dbReference type="Proteomes" id="UP001180845">
    <property type="component" value="Unassembled WGS sequence"/>
</dbReference>
<organism evidence="1 2">
    <name type="scientific">Haloactinomyces albus</name>
    <dbReference type="NCBI Taxonomy" id="1352928"/>
    <lineage>
        <taxon>Bacteria</taxon>
        <taxon>Bacillati</taxon>
        <taxon>Actinomycetota</taxon>
        <taxon>Actinomycetes</taxon>
        <taxon>Actinopolysporales</taxon>
        <taxon>Actinopolysporaceae</taxon>
        <taxon>Haloactinomyces</taxon>
    </lineage>
</organism>
<protein>
    <submittedName>
        <fullName evidence="1">Uncharacterized protein</fullName>
    </submittedName>
</protein>
<proteinExistence type="predicted"/>
<reference evidence="1" key="1">
    <citation type="submission" date="2023-07" db="EMBL/GenBank/DDBJ databases">
        <title>Sequencing the genomes of 1000 actinobacteria strains.</title>
        <authorList>
            <person name="Klenk H.-P."/>
        </authorList>
    </citation>
    <scope>NUCLEOTIDE SEQUENCE</scope>
    <source>
        <strain evidence="1">DSM 45977</strain>
    </source>
</reference>
<dbReference type="EMBL" id="JAVDXW010000001">
    <property type="protein sequence ID" value="MDR7301610.1"/>
    <property type="molecule type" value="Genomic_DNA"/>
</dbReference>
<name>A0AAE3ZD21_9ACTN</name>
<evidence type="ECO:0000313" key="2">
    <source>
        <dbReference type="Proteomes" id="UP001180845"/>
    </source>
</evidence>
<sequence>MRAPTLEVCTTAAPDAVSLSISSVVRRNGARWLDLEGLLEAVDGLGTVAEDAACVVGEHVDAGICGVQIGGERAHLIEPGEVGEIVVRADLAGDGLGLLRGAPDDDDTVTVPVELPGGRGADTVAGSGDDDDFALVHGLPLML</sequence>
<comment type="caution">
    <text evidence="1">The sequence shown here is derived from an EMBL/GenBank/DDBJ whole genome shotgun (WGS) entry which is preliminary data.</text>
</comment>
<dbReference type="AlphaFoldDB" id="A0AAE3ZD21"/>
<evidence type="ECO:0000313" key="1">
    <source>
        <dbReference type="EMBL" id="MDR7301610.1"/>
    </source>
</evidence>